<proteinExistence type="predicted"/>
<reference evidence="3" key="1">
    <citation type="journal article" date="2019" name="Int. J. Syst. Evol. Microbiol.">
        <title>The Global Catalogue of Microorganisms (GCM) 10K type strain sequencing project: providing services to taxonomists for standard genome sequencing and annotation.</title>
        <authorList>
            <consortium name="The Broad Institute Genomics Platform"/>
            <consortium name="The Broad Institute Genome Sequencing Center for Infectious Disease"/>
            <person name="Wu L."/>
            <person name="Ma J."/>
        </authorList>
    </citation>
    <scope>NUCLEOTIDE SEQUENCE [LARGE SCALE GENOMIC DNA]</scope>
    <source>
        <strain evidence="3">CGMCC 1.6960</strain>
    </source>
</reference>
<gene>
    <name evidence="2" type="ORF">GCM10010968_23610</name>
</gene>
<evidence type="ECO:0000313" key="3">
    <source>
        <dbReference type="Proteomes" id="UP000626982"/>
    </source>
</evidence>
<sequence>MLIVMAGLPGSGKSTIAAALARSIGCAVIAVDPIEAAMHRAGIAADQPTGLAAYVAAEAVAREQLRLGHHVVVDAVNDAGAARQQWRDLAAGEGVDLRFVEVFAPDDGTHRARLAARTRDLPGFPEPTWASVEGRRDGFATWGEERIRVVADGDPSEAAAEIRRALRRPGSPQDAGSPAEAGLRDGGE</sequence>
<keyword evidence="2" id="KW-0808">Transferase</keyword>
<comment type="caution">
    <text evidence="2">The sequence shown here is derived from an EMBL/GenBank/DDBJ whole genome shotgun (WGS) entry which is preliminary data.</text>
</comment>
<keyword evidence="2" id="KW-0418">Kinase</keyword>
<dbReference type="SUPFAM" id="SSF52540">
    <property type="entry name" value="P-loop containing nucleoside triphosphate hydrolases"/>
    <property type="match status" value="1"/>
</dbReference>
<dbReference type="Pfam" id="PF13671">
    <property type="entry name" value="AAA_33"/>
    <property type="match status" value="1"/>
</dbReference>
<evidence type="ECO:0000256" key="1">
    <source>
        <dbReference type="SAM" id="MobiDB-lite"/>
    </source>
</evidence>
<dbReference type="PANTHER" id="PTHR37807">
    <property type="entry name" value="OS07G0160300 PROTEIN"/>
    <property type="match status" value="1"/>
</dbReference>
<name>A0ABQ2KNC4_9MICO</name>
<dbReference type="RefSeq" id="WP_188718504.1">
    <property type="nucleotide sequence ID" value="NZ_BAABBD010000003.1"/>
</dbReference>
<feature type="region of interest" description="Disordered" evidence="1">
    <location>
        <begin position="165"/>
        <end position="188"/>
    </location>
</feature>
<evidence type="ECO:0000313" key="2">
    <source>
        <dbReference type="EMBL" id="GGN88233.1"/>
    </source>
</evidence>
<organism evidence="2 3">
    <name type="scientific">Agrococcus terreus</name>
    <dbReference type="NCBI Taxonomy" id="574649"/>
    <lineage>
        <taxon>Bacteria</taxon>
        <taxon>Bacillati</taxon>
        <taxon>Actinomycetota</taxon>
        <taxon>Actinomycetes</taxon>
        <taxon>Micrococcales</taxon>
        <taxon>Microbacteriaceae</taxon>
        <taxon>Agrococcus</taxon>
    </lineage>
</organism>
<dbReference type="Proteomes" id="UP000626982">
    <property type="component" value="Unassembled WGS sequence"/>
</dbReference>
<dbReference type="PANTHER" id="PTHR37807:SF3">
    <property type="entry name" value="OS07G0160300 PROTEIN"/>
    <property type="match status" value="1"/>
</dbReference>
<dbReference type="InterPro" id="IPR027417">
    <property type="entry name" value="P-loop_NTPase"/>
</dbReference>
<protein>
    <submittedName>
        <fullName evidence="2">Kinase</fullName>
    </submittedName>
</protein>
<dbReference type="Gene3D" id="3.40.50.300">
    <property type="entry name" value="P-loop containing nucleotide triphosphate hydrolases"/>
    <property type="match status" value="1"/>
</dbReference>
<dbReference type="EMBL" id="BMLM01000002">
    <property type="protein sequence ID" value="GGN88233.1"/>
    <property type="molecule type" value="Genomic_DNA"/>
</dbReference>
<accession>A0ABQ2KNC4</accession>
<keyword evidence="3" id="KW-1185">Reference proteome</keyword>
<dbReference type="GO" id="GO:0016301">
    <property type="term" value="F:kinase activity"/>
    <property type="evidence" value="ECO:0007669"/>
    <property type="project" value="UniProtKB-KW"/>
</dbReference>